<keyword evidence="2" id="KW-1185">Reference proteome</keyword>
<name>A0A671TKK0_SPAAU</name>
<evidence type="ECO:0008006" key="3">
    <source>
        <dbReference type="Google" id="ProtNLM"/>
    </source>
</evidence>
<protein>
    <recommendedName>
        <fullName evidence="3">Tc1-like transposase DDE domain-containing protein</fullName>
    </recommendedName>
</protein>
<dbReference type="OMA" id="IENMWIV"/>
<evidence type="ECO:0000313" key="2">
    <source>
        <dbReference type="Proteomes" id="UP000472265"/>
    </source>
</evidence>
<organism evidence="1 2">
    <name type="scientific">Sparus aurata</name>
    <name type="common">Gilthead sea bream</name>
    <dbReference type="NCBI Taxonomy" id="8175"/>
    <lineage>
        <taxon>Eukaryota</taxon>
        <taxon>Metazoa</taxon>
        <taxon>Chordata</taxon>
        <taxon>Craniata</taxon>
        <taxon>Vertebrata</taxon>
        <taxon>Euteleostomi</taxon>
        <taxon>Actinopterygii</taxon>
        <taxon>Neopterygii</taxon>
        <taxon>Teleostei</taxon>
        <taxon>Neoteleostei</taxon>
        <taxon>Acanthomorphata</taxon>
        <taxon>Eupercaria</taxon>
        <taxon>Spariformes</taxon>
        <taxon>Sparidae</taxon>
        <taxon>Sparus</taxon>
    </lineage>
</organism>
<dbReference type="Ensembl" id="ENSSAUT00010002684.1">
    <property type="protein sequence ID" value="ENSSAUP00010002543.1"/>
    <property type="gene ID" value="ENSSAUG00010001237.1"/>
</dbReference>
<dbReference type="InterPro" id="IPR036397">
    <property type="entry name" value="RNaseH_sf"/>
</dbReference>
<dbReference type="InParanoid" id="A0A671TKK0"/>
<dbReference type="AlphaFoldDB" id="A0A671TKK0"/>
<accession>A0A671TKK0</accession>
<dbReference type="Gene3D" id="3.30.420.10">
    <property type="entry name" value="Ribonuclease H-like superfamily/Ribonuclease H"/>
    <property type="match status" value="1"/>
</dbReference>
<dbReference type="GO" id="GO:0003676">
    <property type="term" value="F:nucleic acid binding"/>
    <property type="evidence" value="ECO:0007669"/>
    <property type="project" value="InterPro"/>
</dbReference>
<sequence length="78" mass="9166">LWMFQQDNEPKNHIKSGKGMASGYNRGFGVVFPSPDLNPIENMWIVLKKHVNARKPKHFVEIHRFCPEEWLKMVLCTN</sequence>
<reference evidence="1" key="3">
    <citation type="submission" date="2025-09" db="UniProtKB">
        <authorList>
            <consortium name="Ensembl"/>
        </authorList>
    </citation>
    <scope>IDENTIFICATION</scope>
</reference>
<dbReference type="GeneTree" id="ENSGT01150000289323"/>
<evidence type="ECO:0000313" key="1">
    <source>
        <dbReference type="Ensembl" id="ENSSAUP00010002543.1"/>
    </source>
</evidence>
<reference evidence="1" key="2">
    <citation type="submission" date="2025-08" db="UniProtKB">
        <authorList>
            <consortium name="Ensembl"/>
        </authorList>
    </citation>
    <scope>IDENTIFICATION</scope>
</reference>
<reference evidence="1" key="1">
    <citation type="submission" date="2021-04" db="EMBL/GenBank/DDBJ databases">
        <authorList>
            <consortium name="Wellcome Sanger Institute Data Sharing"/>
        </authorList>
    </citation>
    <scope>NUCLEOTIDE SEQUENCE [LARGE SCALE GENOMIC DNA]</scope>
</reference>
<proteinExistence type="predicted"/>
<dbReference type="Proteomes" id="UP000472265">
    <property type="component" value="Chromosome 4"/>
</dbReference>